<protein>
    <submittedName>
        <fullName evidence="3">Uncharacterized protein</fullName>
    </submittedName>
</protein>
<sequence>MIDKAEVASNQQKPQQILREYKILQRTPPQEWYPSVPTTPITAQIQPRTTDEYVPQRSSTKETNPQKKIAQNTS</sequence>
<proteinExistence type="predicted"/>
<keyword evidence="2" id="KW-1185">Reference proteome</keyword>
<organism evidence="2 3">
    <name type="scientific">Romanomermis culicivorax</name>
    <name type="common">Nematode worm</name>
    <dbReference type="NCBI Taxonomy" id="13658"/>
    <lineage>
        <taxon>Eukaryota</taxon>
        <taxon>Metazoa</taxon>
        <taxon>Ecdysozoa</taxon>
        <taxon>Nematoda</taxon>
        <taxon>Enoplea</taxon>
        <taxon>Dorylaimia</taxon>
        <taxon>Mermithida</taxon>
        <taxon>Mermithoidea</taxon>
        <taxon>Mermithidae</taxon>
        <taxon>Romanomermis</taxon>
    </lineage>
</organism>
<accession>A0A915IH92</accession>
<dbReference type="WBParaSite" id="nRc.2.0.1.t13179-RA">
    <property type="protein sequence ID" value="nRc.2.0.1.t13179-RA"/>
    <property type="gene ID" value="nRc.2.0.1.g13179"/>
</dbReference>
<reference evidence="3" key="1">
    <citation type="submission" date="2022-11" db="UniProtKB">
        <authorList>
            <consortium name="WormBaseParasite"/>
        </authorList>
    </citation>
    <scope>IDENTIFICATION</scope>
</reference>
<evidence type="ECO:0000313" key="3">
    <source>
        <dbReference type="WBParaSite" id="nRc.2.0.1.t13179-RA"/>
    </source>
</evidence>
<evidence type="ECO:0000313" key="2">
    <source>
        <dbReference type="Proteomes" id="UP000887565"/>
    </source>
</evidence>
<evidence type="ECO:0000256" key="1">
    <source>
        <dbReference type="SAM" id="MobiDB-lite"/>
    </source>
</evidence>
<dbReference type="AlphaFoldDB" id="A0A915IH92"/>
<feature type="compositionally biased region" description="Polar residues" evidence="1">
    <location>
        <begin position="36"/>
        <end position="48"/>
    </location>
</feature>
<dbReference type="Proteomes" id="UP000887565">
    <property type="component" value="Unplaced"/>
</dbReference>
<name>A0A915IH92_ROMCU</name>
<feature type="region of interest" description="Disordered" evidence="1">
    <location>
        <begin position="29"/>
        <end position="74"/>
    </location>
</feature>